<proteinExistence type="inferred from homology"/>
<reference evidence="3 4" key="1">
    <citation type="submission" date="2017-06" db="EMBL/GenBank/DDBJ databases">
        <title>Reclassification of a Polynucleobacter cosmopolitanus strain isolated from tropical Lake Victoria as Polynucleobacter victoriensis comb. nov.</title>
        <authorList>
            <person name="Hahn M.W."/>
        </authorList>
    </citation>
    <scope>NUCLEOTIDE SEQUENCE [LARGE SCALE GENOMIC DNA]</scope>
    <source>
        <strain evidence="3 4">MWH-MoIso2</strain>
    </source>
</reference>
<dbReference type="PANTHER" id="PTHR42850">
    <property type="entry name" value="METALLOPHOSPHOESTERASE"/>
    <property type="match status" value="1"/>
</dbReference>
<dbReference type="Pfam" id="PF12850">
    <property type="entry name" value="Metallophos_2"/>
    <property type="match status" value="1"/>
</dbReference>
<dbReference type="Proteomes" id="UP000215188">
    <property type="component" value="Unassembled WGS sequence"/>
</dbReference>
<dbReference type="CDD" id="cd00838">
    <property type="entry name" value="MPP_superfamily"/>
    <property type="match status" value="1"/>
</dbReference>
<organism evidence="3 4">
    <name type="scientific">Polynucleobacter cosmopolitanus</name>
    <dbReference type="NCBI Taxonomy" id="351345"/>
    <lineage>
        <taxon>Bacteria</taxon>
        <taxon>Pseudomonadati</taxon>
        <taxon>Pseudomonadota</taxon>
        <taxon>Betaproteobacteria</taxon>
        <taxon>Burkholderiales</taxon>
        <taxon>Burkholderiaceae</taxon>
        <taxon>Polynucleobacter</taxon>
    </lineage>
</organism>
<evidence type="ECO:0000256" key="1">
    <source>
        <dbReference type="ARBA" id="ARBA00008950"/>
    </source>
</evidence>
<dbReference type="InterPro" id="IPR011152">
    <property type="entry name" value="Pesterase_MJ0912"/>
</dbReference>
<dbReference type="GO" id="GO:0005737">
    <property type="term" value="C:cytoplasm"/>
    <property type="evidence" value="ECO:0007669"/>
    <property type="project" value="TreeGrafter"/>
</dbReference>
<dbReference type="Gene3D" id="3.60.21.10">
    <property type="match status" value="1"/>
</dbReference>
<dbReference type="OrthoDB" id="9813918at2"/>
<dbReference type="GO" id="GO:0016791">
    <property type="term" value="F:phosphatase activity"/>
    <property type="evidence" value="ECO:0007669"/>
    <property type="project" value="TreeGrafter"/>
</dbReference>
<comment type="similarity">
    <text evidence="1">Belongs to the metallophosphoesterase superfamily. YfcE family.</text>
</comment>
<name>A0A229FWH2_9BURK</name>
<dbReference type="RefSeq" id="WP_089515392.1">
    <property type="nucleotide sequence ID" value="NZ_NJGG01000001.1"/>
</dbReference>
<evidence type="ECO:0000259" key="2">
    <source>
        <dbReference type="Pfam" id="PF12850"/>
    </source>
</evidence>
<dbReference type="PIRSF" id="PIRSF000883">
    <property type="entry name" value="Pesterase_MJ0912"/>
    <property type="match status" value="1"/>
</dbReference>
<dbReference type="InterPro" id="IPR029052">
    <property type="entry name" value="Metallo-depent_PP-like"/>
</dbReference>
<evidence type="ECO:0000313" key="3">
    <source>
        <dbReference type="EMBL" id="OXL16366.1"/>
    </source>
</evidence>
<evidence type="ECO:0000313" key="4">
    <source>
        <dbReference type="Proteomes" id="UP000215188"/>
    </source>
</evidence>
<dbReference type="InterPro" id="IPR050126">
    <property type="entry name" value="Ap4A_hydrolase"/>
</dbReference>
<accession>A0A229FWH2</accession>
<dbReference type="SUPFAM" id="SSF56300">
    <property type="entry name" value="Metallo-dependent phosphatases"/>
    <property type="match status" value="1"/>
</dbReference>
<gene>
    <name evidence="3" type="ORF">AOC33_04695</name>
</gene>
<dbReference type="PANTHER" id="PTHR42850:SF2">
    <property type="entry name" value="BLL5683 PROTEIN"/>
    <property type="match status" value="1"/>
</dbReference>
<feature type="domain" description="Calcineurin-like phosphoesterase" evidence="2">
    <location>
        <begin position="6"/>
        <end position="216"/>
    </location>
</feature>
<dbReference type="AlphaFoldDB" id="A0A229FWH2"/>
<protein>
    <submittedName>
        <fullName evidence="3">Metallophosphoesterase</fullName>
    </submittedName>
</protein>
<dbReference type="EMBL" id="NJGG01000001">
    <property type="protein sequence ID" value="OXL16366.1"/>
    <property type="molecule type" value="Genomic_DNA"/>
</dbReference>
<sequence>MSNNHKIALFADIHSNLEAFEACLEHANECGVDEYIFLGDLVGYNADPVAIIEKIAELIDKGKAKAVLGNHDQAIFMDHSKFMNSDAWQAIQWTREQLNDDHVNFLKNLPLMHQTDDVSYVHASAANPQSWSYIQDSLAAWRCSEASGTNYTFVGHVHEPALYYQSSSGKLLHFKPLPGNPIPISKHRKWVSITGSLGQPRDGNPAANYALFELDQEIITFNRIDYDHHKAATKVEQAGLPLKLALRLLNAK</sequence>
<dbReference type="InterPro" id="IPR024654">
    <property type="entry name" value="Calcineurin-like_PHP_lpxH"/>
</dbReference>
<comment type="caution">
    <text evidence="3">The sequence shown here is derived from an EMBL/GenBank/DDBJ whole genome shotgun (WGS) entry which is preliminary data.</text>
</comment>
<keyword evidence="4" id="KW-1185">Reference proteome</keyword>